<proteinExistence type="predicted"/>
<comment type="subcellular location">
    <subcellularLocation>
        <location evidence="1">Membrane</location>
        <topology evidence="1">Multi-pass membrane protein</topology>
    </subcellularLocation>
</comment>
<organism evidence="6">
    <name type="scientific">hydrothermal vent metagenome</name>
    <dbReference type="NCBI Taxonomy" id="652676"/>
    <lineage>
        <taxon>unclassified sequences</taxon>
        <taxon>metagenomes</taxon>
        <taxon>ecological metagenomes</taxon>
    </lineage>
</organism>
<protein>
    <submittedName>
        <fullName evidence="6">Nitric oxide-responding transcriptional regulator Dnr (Crp/Fnr family)</fullName>
    </submittedName>
</protein>
<keyword evidence="3" id="KW-1133">Transmembrane helix</keyword>
<evidence type="ECO:0000256" key="1">
    <source>
        <dbReference type="ARBA" id="ARBA00004141"/>
    </source>
</evidence>
<accession>A0A1W1BG63</accession>
<gene>
    <name evidence="6" type="ORF">MNB_SV-6-176</name>
</gene>
<evidence type="ECO:0000256" key="3">
    <source>
        <dbReference type="ARBA" id="ARBA00022989"/>
    </source>
</evidence>
<dbReference type="Pfam" id="PF13675">
    <property type="entry name" value="PilJ"/>
    <property type="match status" value="2"/>
</dbReference>
<sequence length="275" mass="29382">MKKLFSAAALSVSLTLGTTIGATTLQANEATQTKQQSGTVINLAGKQRMLTQKMSKEALFIAKGINADANKANLAKTVALFDKTLKGLVAGDESLKLPATTNKEILAQLQVVTDLWTPFKSAIEKGDLAAINKENIPLLKNMNKAVGMYAEASGSTIDPAMAKKINLAGKQRMLSQKMTKELLLVANGIDADANAKNAKETVALFDKTLKELTAGCKQDAIKAQFGVVAKTLAEYRPIIDKVDTSDEALAKAEKLNMSLLKESNKAVQMLEASIK</sequence>
<reference evidence="6" key="1">
    <citation type="submission" date="2016-10" db="EMBL/GenBank/DDBJ databases">
        <authorList>
            <person name="de Groot N.N."/>
        </authorList>
    </citation>
    <scope>NUCLEOTIDE SEQUENCE</scope>
</reference>
<dbReference type="GO" id="GO:0016020">
    <property type="term" value="C:membrane"/>
    <property type="evidence" value="ECO:0007669"/>
    <property type="project" value="UniProtKB-SubCell"/>
</dbReference>
<dbReference type="AlphaFoldDB" id="A0A1W1BG63"/>
<keyword evidence="2" id="KW-0812">Transmembrane</keyword>
<evidence type="ECO:0000256" key="2">
    <source>
        <dbReference type="ARBA" id="ARBA00022692"/>
    </source>
</evidence>
<evidence type="ECO:0000259" key="5">
    <source>
        <dbReference type="Pfam" id="PF13675"/>
    </source>
</evidence>
<name>A0A1W1BG63_9ZZZZ</name>
<feature type="domain" description="NarX-like N-terminal" evidence="5">
    <location>
        <begin position="33"/>
        <end position="124"/>
    </location>
</feature>
<feature type="domain" description="NarX-like N-terminal" evidence="5">
    <location>
        <begin position="161"/>
        <end position="251"/>
    </location>
</feature>
<evidence type="ECO:0000256" key="4">
    <source>
        <dbReference type="ARBA" id="ARBA00023136"/>
    </source>
</evidence>
<dbReference type="EMBL" id="FPHC01000026">
    <property type="protein sequence ID" value="SFV52534.1"/>
    <property type="molecule type" value="Genomic_DNA"/>
</dbReference>
<evidence type="ECO:0000313" key="6">
    <source>
        <dbReference type="EMBL" id="SFV52534.1"/>
    </source>
</evidence>
<dbReference type="InterPro" id="IPR029095">
    <property type="entry name" value="NarX-like_N"/>
</dbReference>
<keyword evidence="4" id="KW-0472">Membrane</keyword>